<dbReference type="Pfam" id="PF00560">
    <property type="entry name" value="LRR_1"/>
    <property type="match status" value="2"/>
</dbReference>
<dbReference type="GO" id="GO:0005886">
    <property type="term" value="C:plasma membrane"/>
    <property type="evidence" value="ECO:0007669"/>
    <property type="project" value="UniProtKB-SubCell"/>
</dbReference>
<evidence type="ECO:0000256" key="2">
    <source>
        <dbReference type="ARBA" id="ARBA00009592"/>
    </source>
</evidence>
<dbReference type="InterPro" id="IPR046956">
    <property type="entry name" value="RLP23-like"/>
</dbReference>
<comment type="caution">
    <text evidence="12">The sequence shown here is derived from an EMBL/GenBank/DDBJ whole genome shotgun (WGS) entry which is preliminary data.</text>
</comment>
<sequence length="340" mass="37511">MSSAVSTKRDILLRLEEIIYIDNCGILSSWGRDEDTLDCCNWDGVSCNIMSSGSTLAALTIIPRFCLEGGSSPYLFELSHLESLDLSFNHFQGQTIPSFLGYLTNLRHLKLSNAAFVGEIPSQLGNLSNLISLDLSYNSGIYAENLSWVSRLTSLTEIDLSGSDLSKAADWVEIVSKLPVLRVLTLDDCKLSWTKPSSFFNYSNSLHIIKLSGNGFSDSSIFQWFFNTCNISENHNPSTSLNVQLDLSNNHLQGSIPSEFGNLHSVSCLNLSNNQLEGFIPKEFGYMKALSHLDLSSNLLKGGVPSAFATMDSLPYLHLSNRDVIGAEQWWIYPAPASTK</sequence>
<organism evidence="12 13">
    <name type="scientific">Saponaria officinalis</name>
    <name type="common">Common soapwort</name>
    <name type="synonym">Lychnis saponaria</name>
    <dbReference type="NCBI Taxonomy" id="3572"/>
    <lineage>
        <taxon>Eukaryota</taxon>
        <taxon>Viridiplantae</taxon>
        <taxon>Streptophyta</taxon>
        <taxon>Embryophyta</taxon>
        <taxon>Tracheophyta</taxon>
        <taxon>Spermatophyta</taxon>
        <taxon>Magnoliopsida</taxon>
        <taxon>eudicotyledons</taxon>
        <taxon>Gunneridae</taxon>
        <taxon>Pentapetalae</taxon>
        <taxon>Caryophyllales</taxon>
        <taxon>Caryophyllaceae</taxon>
        <taxon>Caryophylleae</taxon>
        <taxon>Saponaria</taxon>
    </lineage>
</organism>
<dbReference type="Pfam" id="PF08263">
    <property type="entry name" value="LRRNT_2"/>
    <property type="match status" value="1"/>
</dbReference>
<dbReference type="InterPro" id="IPR032675">
    <property type="entry name" value="LRR_dom_sf"/>
</dbReference>
<proteinExistence type="inferred from homology"/>
<evidence type="ECO:0000256" key="4">
    <source>
        <dbReference type="ARBA" id="ARBA00022614"/>
    </source>
</evidence>
<evidence type="ECO:0000256" key="9">
    <source>
        <dbReference type="ARBA" id="ARBA00023136"/>
    </source>
</evidence>
<gene>
    <name evidence="12" type="ORF">RND81_05G123000</name>
</gene>
<reference evidence="12" key="1">
    <citation type="submission" date="2024-03" db="EMBL/GenBank/DDBJ databases">
        <title>WGS assembly of Saponaria officinalis var. Norfolk2.</title>
        <authorList>
            <person name="Jenkins J."/>
            <person name="Shu S."/>
            <person name="Grimwood J."/>
            <person name="Barry K."/>
            <person name="Goodstein D."/>
            <person name="Schmutz J."/>
            <person name="Leebens-Mack J."/>
            <person name="Osbourn A."/>
        </authorList>
    </citation>
    <scope>NUCLEOTIDE SEQUENCE [LARGE SCALE GENOMIC DNA]</scope>
    <source>
        <strain evidence="12">JIC</strain>
    </source>
</reference>
<dbReference type="InterPro" id="IPR001611">
    <property type="entry name" value="Leu-rich_rpt"/>
</dbReference>
<keyword evidence="3" id="KW-1003">Cell membrane</keyword>
<comment type="similarity">
    <text evidence="2">Belongs to the RLP family.</text>
</comment>
<evidence type="ECO:0000256" key="8">
    <source>
        <dbReference type="ARBA" id="ARBA00022989"/>
    </source>
</evidence>
<evidence type="ECO:0000256" key="7">
    <source>
        <dbReference type="ARBA" id="ARBA00022737"/>
    </source>
</evidence>
<dbReference type="PANTHER" id="PTHR48063">
    <property type="entry name" value="LRR RECEPTOR-LIKE KINASE"/>
    <property type="match status" value="1"/>
</dbReference>
<dbReference type="SUPFAM" id="SSF52058">
    <property type="entry name" value="L domain-like"/>
    <property type="match status" value="1"/>
</dbReference>
<dbReference type="InterPro" id="IPR013210">
    <property type="entry name" value="LRR_N_plant-typ"/>
</dbReference>
<evidence type="ECO:0000256" key="3">
    <source>
        <dbReference type="ARBA" id="ARBA00022475"/>
    </source>
</evidence>
<evidence type="ECO:0000313" key="12">
    <source>
        <dbReference type="EMBL" id="KAK9725104.1"/>
    </source>
</evidence>
<keyword evidence="6" id="KW-0732">Signal</keyword>
<comment type="subcellular location">
    <subcellularLocation>
        <location evidence="1">Cell membrane</location>
        <topology evidence="1">Single-pass type I membrane protein</topology>
    </subcellularLocation>
</comment>
<dbReference type="PANTHER" id="PTHR48063:SF101">
    <property type="entry name" value="LRR RECEPTOR-LIKE SERINE_THREONINE-PROTEIN KINASE FLS2"/>
    <property type="match status" value="1"/>
</dbReference>
<keyword evidence="4" id="KW-0433">Leucine-rich repeat</keyword>
<dbReference type="Proteomes" id="UP001443914">
    <property type="component" value="Unassembled WGS sequence"/>
</dbReference>
<evidence type="ECO:0000256" key="1">
    <source>
        <dbReference type="ARBA" id="ARBA00004251"/>
    </source>
</evidence>
<evidence type="ECO:0000256" key="6">
    <source>
        <dbReference type="ARBA" id="ARBA00022729"/>
    </source>
</evidence>
<evidence type="ECO:0000256" key="5">
    <source>
        <dbReference type="ARBA" id="ARBA00022692"/>
    </source>
</evidence>
<dbReference type="Gene3D" id="3.80.10.10">
    <property type="entry name" value="Ribonuclease Inhibitor"/>
    <property type="match status" value="2"/>
</dbReference>
<dbReference type="EMBL" id="JBDFQZ010000005">
    <property type="protein sequence ID" value="KAK9725104.1"/>
    <property type="molecule type" value="Genomic_DNA"/>
</dbReference>
<keyword evidence="8" id="KW-1133">Transmembrane helix</keyword>
<accession>A0AAW1L050</accession>
<keyword evidence="13" id="KW-1185">Reference proteome</keyword>
<evidence type="ECO:0000256" key="10">
    <source>
        <dbReference type="ARBA" id="ARBA00023180"/>
    </source>
</evidence>
<dbReference type="AlphaFoldDB" id="A0AAW1L050"/>
<dbReference type="InterPro" id="IPR003591">
    <property type="entry name" value="Leu-rich_rpt_typical-subtyp"/>
</dbReference>
<evidence type="ECO:0000313" key="13">
    <source>
        <dbReference type="Proteomes" id="UP001443914"/>
    </source>
</evidence>
<dbReference type="Pfam" id="PF13855">
    <property type="entry name" value="LRR_8"/>
    <property type="match status" value="1"/>
</dbReference>
<keyword evidence="5" id="KW-0812">Transmembrane</keyword>
<dbReference type="SMART" id="SM00369">
    <property type="entry name" value="LRR_TYP"/>
    <property type="match status" value="5"/>
</dbReference>
<keyword evidence="9" id="KW-0472">Membrane</keyword>
<keyword evidence="10" id="KW-0325">Glycoprotein</keyword>
<evidence type="ECO:0000259" key="11">
    <source>
        <dbReference type="Pfam" id="PF08263"/>
    </source>
</evidence>
<feature type="domain" description="Leucine-rich repeat-containing N-terminal plant-type" evidence="11">
    <location>
        <begin position="22"/>
        <end position="48"/>
    </location>
</feature>
<dbReference type="FunFam" id="3.80.10.10:FF:000383">
    <property type="entry name" value="Leucine-rich repeat receptor protein kinase EMS1"/>
    <property type="match status" value="1"/>
</dbReference>
<keyword evidence="7" id="KW-0677">Repeat</keyword>
<name>A0AAW1L050_SAPOF</name>
<protein>
    <recommendedName>
        <fullName evidence="11">Leucine-rich repeat-containing N-terminal plant-type domain-containing protein</fullName>
    </recommendedName>
</protein>